<dbReference type="SUPFAM" id="SSF161098">
    <property type="entry name" value="MetI-like"/>
    <property type="match status" value="1"/>
</dbReference>
<feature type="transmembrane region" description="Helical" evidence="7">
    <location>
        <begin position="85"/>
        <end position="106"/>
    </location>
</feature>
<dbReference type="GO" id="GO:0005886">
    <property type="term" value="C:plasma membrane"/>
    <property type="evidence" value="ECO:0007669"/>
    <property type="project" value="UniProtKB-SubCell"/>
</dbReference>
<accession>A0A537KYE7</accession>
<evidence type="ECO:0000259" key="8">
    <source>
        <dbReference type="PROSITE" id="PS50928"/>
    </source>
</evidence>
<reference evidence="9 10" key="1">
    <citation type="journal article" date="2019" name="Nat. Microbiol.">
        <title>Mediterranean grassland soil C-N compound turnover is dependent on rainfall and depth, and is mediated by genomically divergent microorganisms.</title>
        <authorList>
            <person name="Diamond S."/>
            <person name="Andeer P.F."/>
            <person name="Li Z."/>
            <person name="Crits-Christoph A."/>
            <person name="Burstein D."/>
            <person name="Anantharaman K."/>
            <person name="Lane K.R."/>
            <person name="Thomas B.C."/>
            <person name="Pan C."/>
            <person name="Northen T.R."/>
            <person name="Banfield J.F."/>
        </authorList>
    </citation>
    <scope>NUCLEOTIDE SEQUENCE [LARGE SCALE GENOMIC DNA]</scope>
    <source>
        <strain evidence="9">NP_4</strain>
    </source>
</reference>
<sequence>MQSVPAPRIASRRWPPSADRIASVLLIAPSVLAIAVFVYGFIAFTGFASLTKWNTLRPDFTFIGLANYARLFSTVRFQIDLHNTVTFTILFLVLCLSLGFGLAVLLDRGVRGEGIFRSIFLFPLALSFIVTGVVWRWLLNPGSVELGSTGVNQLFDRAGLGFLKSGWYTDPGIGIKAVVVAATWQLSGYVMAMYLAGLRGIPEELREAALVDGASEVQIYRHIIVPLLHPITLGAIIILGHISLKIFDLVVAMTGPGPGFSSDVPAFFMFDTTFRGNYFAQGAGIAVILLIMVAVLIIPYLVFNLRTETQR</sequence>
<comment type="similarity">
    <text evidence="7">Belongs to the binding-protein-dependent transport system permease family.</text>
</comment>
<dbReference type="InterPro" id="IPR000515">
    <property type="entry name" value="MetI-like"/>
</dbReference>
<feature type="transmembrane region" description="Helical" evidence="7">
    <location>
        <begin position="278"/>
        <end position="303"/>
    </location>
</feature>
<dbReference type="PANTHER" id="PTHR30193:SF42">
    <property type="entry name" value="ABC TRANSPORTER PERMEASE PROTEIN"/>
    <property type="match status" value="1"/>
</dbReference>
<evidence type="ECO:0000313" key="9">
    <source>
        <dbReference type="EMBL" id="TMJ00760.1"/>
    </source>
</evidence>
<keyword evidence="5 7" id="KW-1133">Transmembrane helix</keyword>
<proteinExistence type="inferred from homology"/>
<comment type="subcellular location">
    <subcellularLocation>
        <location evidence="1 7">Cell membrane</location>
        <topology evidence="1 7">Multi-pass membrane protein</topology>
    </subcellularLocation>
</comment>
<dbReference type="GO" id="GO:0055085">
    <property type="term" value="P:transmembrane transport"/>
    <property type="evidence" value="ECO:0007669"/>
    <property type="project" value="InterPro"/>
</dbReference>
<keyword evidence="3" id="KW-1003">Cell membrane</keyword>
<name>A0A537KYE7_9BACT</name>
<keyword evidence="6 7" id="KW-0472">Membrane</keyword>
<dbReference type="InterPro" id="IPR035906">
    <property type="entry name" value="MetI-like_sf"/>
</dbReference>
<feature type="transmembrane region" description="Helical" evidence="7">
    <location>
        <begin position="223"/>
        <end position="244"/>
    </location>
</feature>
<evidence type="ECO:0000313" key="10">
    <source>
        <dbReference type="Proteomes" id="UP000319353"/>
    </source>
</evidence>
<dbReference type="PANTHER" id="PTHR30193">
    <property type="entry name" value="ABC TRANSPORTER PERMEASE PROTEIN"/>
    <property type="match status" value="1"/>
</dbReference>
<evidence type="ECO:0000256" key="4">
    <source>
        <dbReference type="ARBA" id="ARBA00022692"/>
    </source>
</evidence>
<dbReference type="Proteomes" id="UP000319353">
    <property type="component" value="Unassembled WGS sequence"/>
</dbReference>
<dbReference type="InterPro" id="IPR051393">
    <property type="entry name" value="ABC_transporter_permease"/>
</dbReference>
<evidence type="ECO:0000256" key="1">
    <source>
        <dbReference type="ARBA" id="ARBA00004651"/>
    </source>
</evidence>
<dbReference type="EMBL" id="VBAL01000111">
    <property type="protein sequence ID" value="TMJ00760.1"/>
    <property type="molecule type" value="Genomic_DNA"/>
</dbReference>
<dbReference type="Pfam" id="PF00528">
    <property type="entry name" value="BPD_transp_1"/>
    <property type="match status" value="1"/>
</dbReference>
<organism evidence="9 10">
    <name type="scientific">Candidatus Segetimicrobium genomatis</name>
    <dbReference type="NCBI Taxonomy" id="2569760"/>
    <lineage>
        <taxon>Bacteria</taxon>
        <taxon>Bacillati</taxon>
        <taxon>Candidatus Sysuimicrobiota</taxon>
        <taxon>Candidatus Sysuimicrobiia</taxon>
        <taxon>Candidatus Sysuimicrobiales</taxon>
        <taxon>Candidatus Segetimicrobiaceae</taxon>
        <taxon>Candidatus Segetimicrobium</taxon>
    </lineage>
</organism>
<keyword evidence="2 7" id="KW-0813">Transport</keyword>
<feature type="transmembrane region" description="Helical" evidence="7">
    <location>
        <begin position="118"/>
        <end position="138"/>
    </location>
</feature>
<evidence type="ECO:0000256" key="2">
    <source>
        <dbReference type="ARBA" id="ARBA00022448"/>
    </source>
</evidence>
<dbReference type="CDD" id="cd06261">
    <property type="entry name" value="TM_PBP2"/>
    <property type="match status" value="1"/>
</dbReference>
<evidence type="ECO:0000256" key="6">
    <source>
        <dbReference type="ARBA" id="ARBA00023136"/>
    </source>
</evidence>
<evidence type="ECO:0000256" key="5">
    <source>
        <dbReference type="ARBA" id="ARBA00022989"/>
    </source>
</evidence>
<evidence type="ECO:0000256" key="7">
    <source>
        <dbReference type="RuleBase" id="RU363032"/>
    </source>
</evidence>
<comment type="caution">
    <text evidence="9">The sequence shown here is derived from an EMBL/GenBank/DDBJ whole genome shotgun (WGS) entry which is preliminary data.</text>
</comment>
<dbReference type="AlphaFoldDB" id="A0A537KYE7"/>
<keyword evidence="4 7" id="KW-0812">Transmembrane</keyword>
<dbReference type="Gene3D" id="1.10.3720.10">
    <property type="entry name" value="MetI-like"/>
    <property type="match status" value="1"/>
</dbReference>
<dbReference type="PROSITE" id="PS50928">
    <property type="entry name" value="ABC_TM1"/>
    <property type="match status" value="1"/>
</dbReference>
<feature type="transmembrane region" description="Helical" evidence="7">
    <location>
        <begin position="173"/>
        <end position="196"/>
    </location>
</feature>
<feature type="transmembrane region" description="Helical" evidence="7">
    <location>
        <begin position="21"/>
        <end position="48"/>
    </location>
</feature>
<evidence type="ECO:0000256" key="3">
    <source>
        <dbReference type="ARBA" id="ARBA00022475"/>
    </source>
</evidence>
<protein>
    <submittedName>
        <fullName evidence="9">Sugar ABC transporter permease</fullName>
    </submittedName>
</protein>
<feature type="domain" description="ABC transmembrane type-1" evidence="8">
    <location>
        <begin position="81"/>
        <end position="302"/>
    </location>
</feature>
<gene>
    <name evidence="9" type="ORF">E6H01_08545</name>
</gene>